<dbReference type="SUPFAM" id="SSF51905">
    <property type="entry name" value="FAD/NAD(P)-binding domain"/>
    <property type="match status" value="1"/>
</dbReference>
<evidence type="ECO:0000259" key="4">
    <source>
        <dbReference type="Pfam" id="PF03486"/>
    </source>
</evidence>
<dbReference type="SUPFAM" id="SSF160996">
    <property type="entry name" value="HI0933 insert domain-like"/>
    <property type="match status" value="1"/>
</dbReference>
<dbReference type="InterPro" id="IPR036188">
    <property type="entry name" value="FAD/NAD-bd_sf"/>
</dbReference>
<keyword evidence="7" id="KW-1185">Reference proteome</keyword>
<dbReference type="OrthoDB" id="9773233at2"/>
<dbReference type="InterPro" id="IPR023166">
    <property type="entry name" value="BaiN-like_dom_sf"/>
</dbReference>
<name>A0A4P8XYG0_9FIRM</name>
<dbReference type="PANTHER" id="PTHR42887">
    <property type="entry name" value="OS12G0638800 PROTEIN"/>
    <property type="match status" value="1"/>
</dbReference>
<dbReference type="PRINTS" id="PR00368">
    <property type="entry name" value="FADPNR"/>
</dbReference>
<dbReference type="PANTHER" id="PTHR42887:SF2">
    <property type="entry name" value="OS12G0638800 PROTEIN"/>
    <property type="match status" value="1"/>
</dbReference>
<keyword evidence="2" id="KW-0285">Flavoprotein</keyword>
<comment type="cofactor">
    <cofactor evidence="1">
        <name>FAD</name>
        <dbReference type="ChEBI" id="CHEBI:57692"/>
    </cofactor>
</comment>
<reference evidence="6 7" key="1">
    <citation type="submission" date="2019-04" db="EMBL/GenBank/DDBJ databases">
        <authorList>
            <person name="Embree M."/>
            <person name="Gaffney J.R."/>
        </authorList>
    </citation>
    <scope>NUCLEOTIDE SEQUENCE [LARGE SCALE GENOMIC DNA]</scope>
    <source>
        <strain evidence="6 7">JE7A12</strain>
    </source>
</reference>
<dbReference type="InterPro" id="IPR057661">
    <property type="entry name" value="RsdA/BaiN/AoA(So)_Rossmann"/>
</dbReference>
<accession>A0A4P8XYG0</accession>
<feature type="domain" description="RsdA/BaiN/AoA(So)-like insert" evidence="5">
    <location>
        <begin position="194"/>
        <end position="349"/>
    </location>
</feature>
<dbReference type="PRINTS" id="PR00411">
    <property type="entry name" value="PNDRDTASEI"/>
</dbReference>
<evidence type="ECO:0000259" key="5">
    <source>
        <dbReference type="Pfam" id="PF22780"/>
    </source>
</evidence>
<evidence type="ECO:0000313" key="6">
    <source>
        <dbReference type="EMBL" id="QCT07554.1"/>
    </source>
</evidence>
<proteinExistence type="predicted"/>
<evidence type="ECO:0000313" key="7">
    <source>
        <dbReference type="Proteomes" id="UP000301475"/>
    </source>
</evidence>
<dbReference type="Gene3D" id="1.10.8.260">
    <property type="entry name" value="HI0933 insert domain-like"/>
    <property type="match status" value="1"/>
</dbReference>
<evidence type="ECO:0000256" key="3">
    <source>
        <dbReference type="ARBA" id="ARBA00022827"/>
    </source>
</evidence>
<gene>
    <name evidence="6" type="ORF">E5Z56_09380</name>
</gene>
<dbReference type="Pfam" id="PF22780">
    <property type="entry name" value="HI0933_like_1st"/>
    <property type="match status" value="1"/>
</dbReference>
<dbReference type="Pfam" id="PF03486">
    <property type="entry name" value="HI0933_like"/>
    <property type="match status" value="1"/>
</dbReference>
<dbReference type="InterPro" id="IPR055178">
    <property type="entry name" value="RsdA/BaiN/AoA(So)-like_dom"/>
</dbReference>
<dbReference type="Gene3D" id="3.50.50.60">
    <property type="entry name" value="FAD/NAD(P)-binding domain"/>
    <property type="match status" value="1"/>
</dbReference>
<sequence length="404" mass="44774">MFFMRKYMKYDVVIIGGGASGIVAAIEAKKQYENVAIIEKESRIGKKILATGNGKCNMTNIGAKIKDYHGSFSYGIKNLFSEYSPKYIVNYFNSMGLYTFADNCGRVYPKCKQASAVLDILRNRLYQEDIEVYTDCRVTDISVGETFEIKTNLYKFSCDKLIIATGGKSSPNLGSDGSMYSLVENLGHTITKLKPALCPINVKSDILKTIKGVRADGKVSVMKKGKVVKSDSGEIQFTGESISGICAFNLSYLDYDTVRVSLMPDYSKNEIIDILKERRTLFKDNSIEDFFLGMFNNKLSVALLKVGKMGSFNRKCNDISNKEIENLARLINEFDFVTTGKNDYSKSQVTCGGVSGKEINTNTLESLYIPNLYFCGEIIDIDGICGGYNLQFAFASGMKAGALE</sequence>
<dbReference type="KEGG" id="ruj:E5Z56_09380"/>
<dbReference type="EMBL" id="CP039381">
    <property type="protein sequence ID" value="QCT07554.1"/>
    <property type="molecule type" value="Genomic_DNA"/>
</dbReference>
<evidence type="ECO:0000256" key="2">
    <source>
        <dbReference type="ARBA" id="ARBA00022630"/>
    </source>
</evidence>
<dbReference type="NCBIfam" id="TIGR00275">
    <property type="entry name" value="aminoacetone oxidase family FAD-binding enzyme"/>
    <property type="match status" value="1"/>
</dbReference>
<evidence type="ECO:0000256" key="1">
    <source>
        <dbReference type="ARBA" id="ARBA00001974"/>
    </source>
</evidence>
<feature type="domain" description="RsdA/BaiN/AoA(So)-like Rossmann fold-like" evidence="4">
    <location>
        <begin position="11"/>
        <end position="402"/>
    </location>
</feature>
<dbReference type="InterPro" id="IPR004792">
    <property type="entry name" value="BaiN-like"/>
</dbReference>
<organism evidence="6 7">
    <name type="scientific">Ruminococcus bovis</name>
    <dbReference type="NCBI Taxonomy" id="2564099"/>
    <lineage>
        <taxon>Bacteria</taxon>
        <taxon>Bacillati</taxon>
        <taxon>Bacillota</taxon>
        <taxon>Clostridia</taxon>
        <taxon>Eubacteriales</taxon>
        <taxon>Oscillospiraceae</taxon>
        <taxon>Ruminococcus</taxon>
    </lineage>
</organism>
<dbReference type="Proteomes" id="UP000301475">
    <property type="component" value="Chromosome"/>
</dbReference>
<protein>
    <submittedName>
        <fullName evidence="6">Aminoacetone oxidase family FAD-binding enzyme</fullName>
    </submittedName>
</protein>
<dbReference type="AlphaFoldDB" id="A0A4P8XYG0"/>
<dbReference type="Gene3D" id="2.40.30.10">
    <property type="entry name" value="Translation factors"/>
    <property type="match status" value="1"/>
</dbReference>
<keyword evidence="3" id="KW-0274">FAD</keyword>